<organism evidence="1">
    <name type="scientific">Rhizophora mucronata</name>
    <name type="common">Asiatic mangrove</name>
    <dbReference type="NCBI Taxonomy" id="61149"/>
    <lineage>
        <taxon>Eukaryota</taxon>
        <taxon>Viridiplantae</taxon>
        <taxon>Streptophyta</taxon>
        <taxon>Embryophyta</taxon>
        <taxon>Tracheophyta</taxon>
        <taxon>Spermatophyta</taxon>
        <taxon>Magnoliopsida</taxon>
        <taxon>eudicotyledons</taxon>
        <taxon>Gunneridae</taxon>
        <taxon>Pentapetalae</taxon>
        <taxon>rosids</taxon>
        <taxon>fabids</taxon>
        <taxon>Malpighiales</taxon>
        <taxon>Rhizophoraceae</taxon>
        <taxon>Rhizophora</taxon>
    </lineage>
</organism>
<dbReference type="EMBL" id="GGEC01087711">
    <property type="protein sequence ID" value="MBX68195.1"/>
    <property type="molecule type" value="Transcribed_RNA"/>
</dbReference>
<sequence>MIRQYCICHGCCMVDFLTEDACCAGCFCPLMADLLRPFLLGMDQSFKHSYHLIYFIGRLKSGMHLCPSNSFQTHPLPVIHRFTKYKAELNMIIIFLHIAISKFLELLEICWIII</sequence>
<accession>A0A2P2QMR6</accession>
<proteinExistence type="predicted"/>
<reference evidence="1" key="1">
    <citation type="submission" date="2018-02" db="EMBL/GenBank/DDBJ databases">
        <title>Rhizophora mucronata_Transcriptome.</title>
        <authorList>
            <person name="Meera S.P."/>
            <person name="Sreeshan A."/>
            <person name="Augustine A."/>
        </authorList>
    </citation>
    <scope>NUCLEOTIDE SEQUENCE</scope>
    <source>
        <tissue evidence="1">Leaf</tissue>
    </source>
</reference>
<evidence type="ECO:0000313" key="1">
    <source>
        <dbReference type="EMBL" id="MBX68195.1"/>
    </source>
</evidence>
<name>A0A2P2QMR6_RHIMU</name>
<protein>
    <submittedName>
        <fullName evidence="1">Uncharacterized protein</fullName>
    </submittedName>
</protein>
<dbReference type="AlphaFoldDB" id="A0A2P2QMR6"/>